<dbReference type="InterPro" id="IPR001173">
    <property type="entry name" value="Glyco_trans_2-like"/>
</dbReference>
<keyword evidence="6" id="KW-1133">Transmembrane helix</keyword>
<keyword evidence="4 8" id="KW-0808">Transferase</keyword>
<dbReference type="InterPro" id="IPR029044">
    <property type="entry name" value="Nucleotide-diphossugar_trans"/>
</dbReference>
<dbReference type="EMBL" id="LT981265">
    <property type="protein sequence ID" value="SPC34259.1"/>
    <property type="molecule type" value="Genomic_DNA"/>
</dbReference>
<keyword evidence="5 6" id="KW-0472">Membrane</keyword>
<feature type="transmembrane region" description="Helical" evidence="6">
    <location>
        <begin position="311"/>
        <end position="331"/>
    </location>
</feature>
<evidence type="ECO:0000256" key="2">
    <source>
        <dbReference type="ARBA" id="ARBA00022475"/>
    </source>
</evidence>
<evidence type="ECO:0000256" key="5">
    <source>
        <dbReference type="ARBA" id="ARBA00023136"/>
    </source>
</evidence>
<dbReference type="KEGG" id="ncv:NCAV_1082"/>
<evidence type="ECO:0000259" key="7">
    <source>
        <dbReference type="Pfam" id="PF00535"/>
    </source>
</evidence>
<dbReference type="AlphaFoldDB" id="A0A2K5ARM8"/>
<evidence type="ECO:0000313" key="8">
    <source>
        <dbReference type="EMBL" id="SPC34259.1"/>
    </source>
</evidence>
<dbReference type="Proteomes" id="UP000236248">
    <property type="component" value="Chromosome NCAV"/>
</dbReference>
<keyword evidence="3" id="KW-0328">Glycosyltransferase</keyword>
<evidence type="ECO:0000256" key="6">
    <source>
        <dbReference type="SAM" id="Phobius"/>
    </source>
</evidence>
<keyword evidence="6" id="KW-0812">Transmembrane</keyword>
<comment type="subcellular location">
    <subcellularLocation>
        <location evidence="1">Cell membrane</location>
    </subcellularLocation>
</comment>
<evidence type="ECO:0000256" key="3">
    <source>
        <dbReference type="ARBA" id="ARBA00022676"/>
    </source>
</evidence>
<dbReference type="GO" id="GO:0016757">
    <property type="term" value="F:glycosyltransferase activity"/>
    <property type="evidence" value="ECO:0007669"/>
    <property type="project" value="UniProtKB-KW"/>
</dbReference>
<keyword evidence="2" id="KW-1003">Cell membrane</keyword>
<dbReference type="SUPFAM" id="SSF53448">
    <property type="entry name" value="Nucleotide-diphospho-sugar transferases"/>
    <property type="match status" value="1"/>
</dbReference>
<feature type="transmembrane region" description="Helical" evidence="6">
    <location>
        <begin position="375"/>
        <end position="395"/>
    </location>
</feature>
<feature type="domain" description="Glycosyltransferase 2-like" evidence="7">
    <location>
        <begin position="74"/>
        <end position="245"/>
    </location>
</feature>
<feature type="transmembrane region" description="Helical" evidence="6">
    <location>
        <begin position="343"/>
        <end position="363"/>
    </location>
</feature>
<feature type="transmembrane region" description="Helical" evidence="6">
    <location>
        <begin position="26"/>
        <end position="46"/>
    </location>
</feature>
<evidence type="ECO:0000256" key="1">
    <source>
        <dbReference type="ARBA" id="ARBA00004236"/>
    </source>
</evidence>
<proteinExistence type="predicted"/>
<dbReference type="Pfam" id="PF00535">
    <property type="entry name" value="Glycos_transf_2"/>
    <property type="match status" value="1"/>
</dbReference>
<reference evidence="9" key="1">
    <citation type="submission" date="2018-01" db="EMBL/GenBank/DDBJ databases">
        <authorList>
            <person name="Kerou L M."/>
        </authorList>
    </citation>
    <scope>NUCLEOTIDE SEQUENCE [LARGE SCALE GENOMIC DNA]</scope>
    <source>
        <strain evidence="9">SCU2</strain>
    </source>
</reference>
<dbReference type="PANTHER" id="PTHR43646">
    <property type="entry name" value="GLYCOSYLTRANSFERASE"/>
    <property type="match status" value="1"/>
</dbReference>
<evidence type="ECO:0000256" key="4">
    <source>
        <dbReference type="ARBA" id="ARBA00022679"/>
    </source>
</evidence>
<name>A0A2K5ARM8_9ARCH</name>
<protein>
    <submittedName>
        <fullName evidence="8">Putative glycosyltransferase family 2</fullName>
    </submittedName>
</protein>
<keyword evidence="9" id="KW-1185">Reference proteome</keyword>
<organism evidence="8 9">
    <name type="scientific">Candidatus Nitrosocaldus cavascurensis</name>
    <dbReference type="NCBI Taxonomy" id="2058097"/>
    <lineage>
        <taxon>Archaea</taxon>
        <taxon>Nitrososphaerota</taxon>
        <taxon>Nitrososphaeria</taxon>
        <taxon>Candidatus Nitrosocaldales</taxon>
        <taxon>Candidatus Nitrosocaldaceae</taxon>
        <taxon>Candidatus Nitrosocaldus</taxon>
    </lineage>
</organism>
<dbReference type="PANTHER" id="PTHR43646:SF2">
    <property type="entry name" value="GLYCOSYLTRANSFERASE 2-LIKE DOMAIN-CONTAINING PROTEIN"/>
    <property type="match status" value="1"/>
</dbReference>
<dbReference type="Gene3D" id="3.90.550.10">
    <property type="entry name" value="Spore Coat Polysaccharide Biosynthesis Protein SpsA, Chain A"/>
    <property type="match status" value="1"/>
</dbReference>
<evidence type="ECO:0000313" key="9">
    <source>
        <dbReference type="Proteomes" id="UP000236248"/>
    </source>
</evidence>
<dbReference type="GO" id="GO:0005886">
    <property type="term" value="C:plasma membrane"/>
    <property type="evidence" value="ECO:0007669"/>
    <property type="project" value="UniProtKB-SubCell"/>
</dbReference>
<gene>
    <name evidence="8" type="ORF">NCAV_1082</name>
</gene>
<accession>A0A2K5ARM8</accession>
<sequence length="421" mass="47237">MYVFIVLQYGLNGGASSMMVVTASDAFNAILLAIILGVLGTWLYLLTYTIRSYKYAPRLYDGNGSVIEEPRVDIIVPARNEERFIARCLDSLLKQRYSRFRIIAVDDSSTDGTARIMEEFAGRDSRVLFIHAGEKPDGWVGKNWACYQAYLRSDAELLLFTDADSVHDEMLLPLAVKRLLKDGLDALTLVPRLECIDTWTKATLPLLLVFLHSRYSPLRVNSNKHDTGYFFGSYYIIRREVYEAVGTHKGVRNEIIEDGALGARVKKQGFRMRMFLADDLFSAVWARDLNTLINGLSRLIVPIYHVSKAKAFGVFLITFFLFLYPFLLASYSLLQPLSLNLDLGTSLAVTSMATCITIAVTSLIHSIKGLGINPLYAFASPLGSLLIPLGFLVGIRKSRHGVVWRGRSYTHSIYRADGFKI</sequence>